<name>A0A8T4J0K3_9ACTN</name>
<dbReference type="AlphaFoldDB" id="A0A8T4J0K3"/>
<comment type="caution">
    <text evidence="1">The sequence shown here is derived from an EMBL/GenBank/DDBJ whole genome shotgun (WGS) entry which is preliminary data.</text>
</comment>
<sequence length="56" mass="6377">MTEALFVAAVLRRETVYKGTTMAIYGLHGSWIKVQYSDRTNDWCGWVPSSSIETYS</sequence>
<dbReference type="Proteomes" id="UP000675554">
    <property type="component" value="Unassembled WGS sequence"/>
</dbReference>
<evidence type="ECO:0000313" key="2">
    <source>
        <dbReference type="Proteomes" id="UP000675554"/>
    </source>
</evidence>
<gene>
    <name evidence="1" type="ORF">KDA82_28800</name>
</gene>
<dbReference type="Gene3D" id="2.30.30.40">
    <property type="entry name" value="SH3 Domains"/>
    <property type="match status" value="1"/>
</dbReference>
<organism evidence="1 2">
    <name type="scientific">Streptomyces daliensis</name>
    <dbReference type="NCBI Taxonomy" id="299421"/>
    <lineage>
        <taxon>Bacteria</taxon>
        <taxon>Bacillati</taxon>
        <taxon>Actinomycetota</taxon>
        <taxon>Actinomycetes</taxon>
        <taxon>Kitasatosporales</taxon>
        <taxon>Streptomycetaceae</taxon>
        <taxon>Streptomyces</taxon>
    </lineage>
</organism>
<accession>A0A8T4J0K3</accession>
<keyword evidence="2" id="KW-1185">Reference proteome</keyword>
<reference evidence="1" key="1">
    <citation type="submission" date="2021-04" db="EMBL/GenBank/DDBJ databases">
        <title>Sequencing of actinobacteria type strains.</title>
        <authorList>
            <person name="Nguyen G.-S."/>
            <person name="Wentzel A."/>
        </authorList>
    </citation>
    <scope>NUCLEOTIDE SEQUENCE</scope>
    <source>
        <strain evidence="1">DSM 42095</strain>
    </source>
</reference>
<evidence type="ECO:0000313" key="1">
    <source>
        <dbReference type="EMBL" id="MBR7676932.1"/>
    </source>
</evidence>
<protein>
    <recommendedName>
        <fullName evidence="3">SH3 domain-containing protein</fullName>
    </recommendedName>
</protein>
<evidence type="ECO:0008006" key="3">
    <source>
        <dbReference type="Google" id="ProtNLM"/>
    </source>
</evidence>
<proteinExistence type="predicted"/>
<dbReference type="EMBL" id="JAGSMN010000782">
    <property type="protein sequence ID" value="MBR7676932.1"/>
    <property type="molecule type" value="Genomic_DNA"/>
</dbReference>